<name>A0AAJ1F3F7_9HYPH</name>
<dbReference type="GO" id="GO:0022857">
    <property type="term" value="F:transmembrane transporter activity"/>
    <property type="evidence" value="ECO:0007669"/>
    <property type="project" value="InterPro"/>
</dbReference>
<feature type="transmembrane region" description="Helical" evidence="4">
    <location>
        <begin position="87"/>
        <end position="107"/>
    </location>
</feature>
<feature type="transmembrane region" description="Helical" evidence="4">
    <location>
        <begin position="223"/>
        <end position="246"/>
    </location>
</feature>
<protein>
    <submittedName>
        <fullName evidence="6">MFS transporter</fullName>
    </submittedName>
</protein>
<feature type="transmembrane region" description="Helical" evidence="4">
    <location>
        <begin position="20"/>
        <end position="38"/>
    </location>
</feature>
<evidence type="ECO:0000313" key="7">
    <source>
        <dbReference type="Proteomes" id="UP001155380"/>
    </source>
</evidence>
<dbReference type="PANTHER" id="PTHR42910">
    <property type="entry name" value="TRANSPORTER SCO4007-RELATED"/>
    <property type="match status" value="1"/>
</dbReference>
<dbReference type="AlphaFoldDB" id="A0AAJ1F3F7"/>
<comment type="caution">
    <text evidence="6">The sequence shown here is derived from an EMBL/GenBank/DDBJ whole genome shotgun (WGS) entry which is preliminary data.</text>
</comment>
<feature type="transmembrane region" description="Helical" evidence="4">
    <location>
        <begin position="377"/>
        <end position="398"/>
    </location>
</feature>
<dbReference type="InterPro" id="IPR011701">
    <property type="entry name" value="MFS"/>
</dbReference>
<evidence type="ECO:0000256" key="2">
    <source>
        <dbReference type="ARBA" id="ARBA00022989"/>
    </source>
</evidence>
<dbReference type="PANTHER" id="PTHR42910:SF1">
    <property type="entry name" value="MAJOR FACILITATOR SUPERFAMILY (MFS) PROFILE DOMAIN-CONTAINING PROTEIN"/>
    <property type="match status" value="1"/>
</dbReference>
<keyword evidence="2 4" id="KW-1133">Transmembrane helix</keyword>
<evidence type="ECO:0000313" key="6">
    <source>
        <dbReference type="EMBL" id="MCO5955475.1"/>
    </source>
</evidence>
<proteinExistence type="predicted"/>
<dbReference type="SUPFAM" id="SSF103473">
    <property type="entry name" value="MFS general substrate transporter"/>
    <property type="match status" value="1"/>
</dbReference>
<gene>
    <name evidence="6" type="ORF">NBH21_01715</name>
</gene>
<dbReference type="Gene3D" id="1.20.1250.20">
    <property type="entry name" value="MFS general substrate transporter like domains"/>
    <property type="match status" value="1"/>
</dbReference>
<organism evidence="6 7">
    <name type="scientific">Ciceribacter sichuanensis</name>
    <dbReference type="NCBI Taxonomy" id="2949647"/>
    <lineage>
        <taxon>Bacteria</taxon>
        <taxon>Pseudomonadati</taxon>
        <taxon>Pseudomonadota</taxon>
        <taxon>Alphaproteobacteria</taxon>
        <taxon>Hyphomicrobiales</taxon>
        <taxon>Rhizobiaceae</taxon>
        <taxon>Ciceribacter</taxon>
    </lineage>
</organism>
<evidence type="ECO:0000256" key="1">
    <source>
        <dbReference type="ARBA" id="ARBA00022692"/>
    </source>
</evidence>
<reference evidence="6" key="1">
    <citation type="submission" date="2022-06" db="EMBL/GenBank/DDBJ databases">
        <authorList>
            <person name="Sun Q."/>
        </authorList>
    </citation>
    <scope>NUCLEOTIDE SEQUENCE</scope>
    <source>
        <strain evidence="6">S101</strain>
    </source>
</reference>
<feature type="transmembrane region" description="Helical" evidence="4">
    <location>
        <begin position="351"/>
        <end position="371"/>
    </location>
</feature>
<keyword evidence="1 4" id="KW-0812">Transmembrane</keyword>
<feature type="transmembrane region" description="Helical" evidence="4">
    <location>
        <begin position="288"/>
        <end position="307"/>
    </location>
</feature>
<evidence type="ECO:0000259" key="5">
    <source>
        <dbReference type="PROSITE" id="PS50850"/>
    </source>
</evidence>
<feature type="transmembrane region" description="Helical" evidence="4">
    <location>
        <begin position="50"/>
        <end position="75"/>
    </location>
</feature>
<feature type="transmembrane region" description="Helical" evidence="4">
    <location>
        <begin position="144"/>
        <end position="163"/>
    </location>
</feature>
<dbReference type="EMBL" id="JAMXLX010000001">
    <property type="protein sequence ID" value="MCO5955475.1"/>
    <property type="molecule type" value="Genomic_DNA"/>
</dbReference>
<dbReference type="Pfam" id="PF07690">
    <property type="entry name" value="MFS_1"/>
    <property type="match status" value="1"/>
</dbReference>
<feature type="domain" description="Major facilitator superfamily (MFS) profile" evidence="5">
    <location>
        <begin position="1"/>
        <end position="407"/>
    </location>
</feature>
<accession>A0AAJ1F3F7</accession>
<feature type="transmembrane region" description="Helical" evidence="4">
    <location>
        <begin position="113"/>
        <end position="137"/>
    </location>
</feature>
<feature type="transmembrane region" description="Helical" evidence="4">
    <location>
        <begin position="258"/>
        <end position="281"/>
    </location>
</feature>
<evidence type="ECO:0000256" key="4">
    <source>
        <dbReference type="SAM" id="Phobius"/>
    </source>
</evidence>
<feature type="transmembrane region" description="Helical" evidence="4">
    <location>
        <begin position="175"/>
        <end position="194"/>
    </location>
</feature>
<dbReference type="PROSITE" id="PS50850">
    <property type="entry name" value="MFS"/>
    <property type="match status" value="1"/>
</dbReference>
<dbReference type="Proteomes" id="UP001155380">
    <property type="component" value="Unassembled WGS sequence"/>
</dbReference>
<dbReference type="InterPro" id="IPR020846">
    <property type="entry name" value="MFS_dom"/>
</dbReference>
<dbReference type="CDD" id="cd17324">
    <property type="entry name" value="MFS_NepI_like"/>
    <property type="match status" value="1"/>
</dbReference>
<sequence length="409" mass="41852">MDKKMTDGNPRVRAHGLSGVQTLIIAAAAGSSVANIYYAQPLLDLMAHDLGMSSAAIGLIVTLTQVGYGLGLIFIVPIGDLIDRRKLIIVQGLLLAIALVIVATAGAKAMLLAGMGAVGLLAVLVQILVAQAAALATAAQRGRVVGTVTSGVVTGILAARSIAGTIADLGGWRAVYLTSALLTAAMVGVLVSMLPRPSAERASETYVHALLSIPRMFVRERALLFRGILALLIFASFSTFWTALVLPLSAPPFSYSHTWIGLFGLVGLAGAIGATCAGRLADRGYGQWTTGASLAILLVSWGPIALLPSSIAVLLAGVFLLDLAVQAVHVSNLSVVVALHPQKSGRLIGGYMVFYSADSAIGAISATATYAQSGWAGISILGATFSGLALAVWIASLLSMSAGANRSAP</sequence>
<keyword evidence="3 4" id="KW-0472">Membrane</keyword>
<evidence type="ECO:0000256" key="3">
    <source>
        <dbReference type="ARBA" id="ARBA00023136"/>
    </source>
</evidence>
<dbReference type="InterPro" id="IPR036259">
    <property type="entry name" value="MFS_trans_sf"/>
</dbReference>